<dbReference type="Proteomes" id="UP001596083">
    <property type="component" value="Unassembled WGS sequence"/>
</dbReference>
<organism evidence="2 3">
    <name type="scientific">Streptomyces gamaensis</name>
    <dbReference type="NCBI Taxonomy" id="1763542"/>
    <lineage>
        <taxon>Bacteria</taxon>
        <taxon>Bacillati</taxon>
        <taxon>Actinomycetota</taxon>
        <taxon>Actinomycetes</taxon>
        <taxon>Kitasatosporales</taxon>
        <taxon>Streptomycetaceae</taxon>
        <taxon>Streptomyces</taxon>
    </lineage>
</organism>
<dbReference type="EMBL" id="JBHSPB010000034">
    <property type="protein sequence ID" value="MFC5724758.1"/>
    <property type="molecule type" value="Genomic_DNA"/>
</dbReference>
<comment type="caution">
    <text evidence="2">The sequence shown here is derived from an EMBL/GenBank/DDBJ whole genome shotgun (WGS) entry which is preliminary data.</text>
</comment>
<evidence type="ECO:0000256" key="1">
    <source>
        <dbReference type="SAM" id="MobiDB-lite"/>
    </source>
</evidence>
<evidence type="ECO:0000313" key="2">
    <source>
        <dbReference type="EMBL" id="MFC5724758.1"/>
    </source>
</evidence>
<reference evidence="3" key="1">
    <citation type="journal article" date="2019" name="Int. J. Syst. Evol. Microbiol.">
        <title>The Global Catalogue of Microorganisms (GCM) 10K type strain sequencing project: providing services to taxonomists for standard genome sequencing and annotation.</title>
        <authorList>
            <consortium name="The Broad Institute Genomics Platform"/>
            <consortium name="The Broad Institute Genome Sequencing Center for Infectious Disease"/>
            <person name="Wu L."/>
            <person name="Ma J."/>
        </authorList>
    </citation>
    <scope>NUCLEOTIDE SEQUENCE [LARGE SCALE GENOMIC DNA]</scope>
    <source>
        <strain evidence="3">CGMCC 4.7304</strain>
    </source>
</reference>
<proteinExistence type="predicted"/>
<keyword evidence="3" id="KW-1185">Reference proteome</keyword>
<protein>
    <submittedName>
        <fullName evidence="2">Uncharacterized protein</fullName>
    </submittedName>
</protein>
<accession>A0ABW0ZCQ8</accession>
<sequence>MDSGKAGTQGGSYGLGKAALWAASRFGLVLVNSTLSRAQDGRHERRMAGRLELPWHALDNDEDAARSWWGDPSTAESLHLERDDPPPGAYDGSGDTEQLEEMHERLVASIARNFWASMVGGKSSPPLLRAESWRNNRPALLFEPTWSG</sequence>
<dbReference type="RefSeq" id="WP_390321246.1">
    <property type="nucleotide sequence ID" value="NZ_JBHSPB010000034.1"/>
</dbReference>
<name>A0ABW0ZCQ8_9ACTN</name>
<feature type="region of interest" description="Disordered" evidence="1">
    <location>
        <begin position="64"/>
        <end position="96"/>
    </location>
</feature>
<gene>
    <name evidence="2" type="ORF">ACFP1Z_31875</name>
</gene>
<evidence type="ECO:0000313" key="3">
    <source>
        <dbReference type="Proteomes" id="UP001596083"/>
    </source>
</evidence>